<protein>
    <submittedName>
        <fullName evidence="1">Uncharacterized protein</fullName>
    </submittedName>
</protein>
<sequence length="32" mass="3783">MYLLPLTRRMLGGLLQKKRSWLILCTRSICFA</sequence>
<name>A0A0A9HCQ3_ARUDO</name>
<accession>A0A0A9HCQ3</accession>
<dbReference type="AlphaFoldDB" id="A0A0A9HCQ3"/>
<evidence type="ECO:0000313" key="1">
    <source>
        <dbReference type="EMBL" id="JAE32596.1"/>
    </source>
</evidence>
<organism evidence="1">
    <name type="scientific">Arundo donax</name>
    <name type="common">Giant reed</name>
    <name type="synonym">Donax arundinaceus</name>
    <dbReference type="NCBI Taxonomy" id="35708"/>
    <lineage>
        <taxon>Eukaryota</taxon>
        <taxon>Viridiplantae</taxon>
        <taxon>Streptophyta</taxon>
        <taxon>Embryophyta</taxon>
        <taxon>Tracheophyta</taxon>
        <taxon>Spermatophyta</taxon>
        <taxon>Magnoliopsida</taxon>
        <taxon>Liliopsida</taxon>
        <taxon>Poales</taxon>
        <taxon>Poaceae</taxon>
        <taxon>PACMAD clade</taxon>
        <taxon>Arundinoideae</taxon>
        <taxon>Arundineae</taxon>
        <taxon>Arundo</taxon>
    </lineage>
</organism>
<reference evidence="1" key="2">
    <citation type="journal article" date="2015" name="Data Brief">
        <title>Shoot transcriptome of the giant reed, Arundo donax.</title>
        <authorList>
            <person name="Barrero R.A."/>
            <person name="Guerrero F.D."/>
            <person name="Moolhuijzen P."/>
            <person name="Goolsby J.A."/>
            <person name="Tidwell J."/>
            <person name="Bellgard S.E."/>
            <person name="Bellgard M.I."/>
        </authorList>
    </citation>
    <scope>NUCLEOTIDE SEQUENCE</scope>
    <source>
        <tissue evidence="1">Shoot tissue taken approximately 20 cm above the soil surface</tissue>
    </source>
</reference>
<proteinExistence type="predicted"/>
<reference evidence="1" key="1">
    <citation type="submission" date="2014-09" db="EMBL/GenBank/DDBJ databases">
        <authorList>
            <person name="Magalhaes I.L.F."/>
            <person name="Oliveira U."/>
            <person name="Santos F.R."/>
            <person name="Vidigal T.H.D.A."/>
            <person name="Brescovit A.D."/>
            <person name="Santos A.J."/>
        </authorList>
    </citation>
    <scope>NUCLEOTIDE SEQUENCE</scope>
    <source>
        <tissue evidence="1">Shoot tissue taken approximately 20 cm above the soil surface</tissue>
    </source>
</reference>
<dbReference type="EMBL" id="GBRH01165300">
    <property type="protein sequence ID" value="JAE32596.1"/>
    <property type="molecule type" value="Transcribed_RNA"/>
</dbReference>